<keyword evidence="2" id="KW-0539">Nucleus</keyword>
<sequence length="121" mass="14292">MFVNGKLSHDWWRRKPRTLGGITTVATNGVIARVRELFKGYDDLLSGFNTFLPKGYKITLSQWISEKLPIRMRFGSDNRAYKKFLDIFNMYRGEISLSLMYNKMVCLQLIRFFLLLSLRKE</sequence>
<dbReference type="InterPro" id="IPR003822">
    <property type="entry name" value="PAH"/>
</dbReference>
<dbReference type="InterPro" id="IPR039774">
    <property type="entry name" value="Sin3-like"/>
</dbReference>
<name>A0ABQ8BIY8_BRANA</name>
<comment type="subcellular location">
    <subcellularLocation>
        <location evidence="1">Nucleus</location>
    </subcellularLocation>
</comment>
<dbReference type="Gene3D" id="1.20.1160.11">
    <property type="entry name" value="Paired amphipathic helix"/>
    <property type="match status" value="1"/>
</dbReference>
<comment type="caution">
    <text evidence="3">The sequence shown here is derived from an EMBL/GenBank/DDBJ whole genome shotgun (WGS) entry which is preliminary data.</text>
</comment>
<gene>
    <name evidence="3" type="ORF">HID58_043920</name>
</gene>
<proteinExistence type="predicted"/>
<protein>
    <submittedName>
        <fullName evidence="3">Uncharacterized protein</fullName>
    </submittedName>
</protein>
<dbReference type="PANTHER" id="PTHR12346:SF31">
    <property type="entry name" value="PAIRED AMPHIPATHIC HELIX PROTEIN SIN3-LIKE 5"/>
    <property type="match status" value="1"/>
</dbReference>
<organism evidence="3 4">
    <name type="scientific">Brassica napus</name>
    <name type="common">Rape</name>
    <dbReference type="NCBI Taxonomy" id="3708"/>
    <lineage>
        <taxon>Eukaryota</taxon>
        <taxon>Viridiplantae</taxon>
        <taxon>Streptophyta</taxon>
        <taxon>Embryophyta</taxon>
        <taxon>Tracheophyta</taxon>
        <taxon>Spermatophyta</taxon>
        <taxon>Magnoliopsida</taxon>
        <taxon>eudicotyledons</taxon>
        <taxon>Gunneridae</taxon>
        <taxon>Pentapetalae</taxon>
        <taxon>rosids</taxon>
        <taxon>malvids</taxon>
        <taxon>Brassicales</taxon>
        <taxon>Brassicaceae</taxon>
        <taxon>Brassiceae</taxon>
        <taxon>Brassica</taxon>
    </lineage>
</organism>
<accession>A0ABQ8BIY8</accession>
<reference evidence="3 4" key="1">
    <citation type="submission" date="2021-05" db="EMBL/GenBank/DDBJ databases">
        <title>Genome Assembly of Synthetic Allotetraploid Brassica napus Reveals Homoeologous Exchanges between Subgenomes.</title>
        <authorList>
            <person name="Davis J.T."/>
        </authorList>
    </citation>
    <scope>NUCLEOTIDE SEQUENCE [LARGE SCALE GENOMIC DNA]</scope>
    <source>
        <strain evidence="4">cv. Da-Ae</strain>
        <tissue evidence="3">Seedling</tissue>
    </source>
</reference>
<evidence type="ECO:0000256" key="1">
    <source>
        <dbReference type="ARBA" id="ARBA00004123"/>
    </source>
</evidence>
<dbReference type="Proteomes" id="UP000824890">
    <property type="component" value="Unassembled WGS sequence"/>
</dbReference>
<dbReference type="InterPro" id="IPR036600">
    <property type="entry name" value="PAH_sf"/>
</dbReference>
<evidence type="ECO:0000313" key="4">
    <source>
        <dbReference type="Proteomes" id="UP000824890"/>
    </source>
</evidence>
<dbReference type="Pfam" id="PF02671">
    <property type="entry name" value="PAH"/>
    <property type="match status" value="1"/>
</dbReference>
<evidence type="ECO:0000313" key="3">
    <source>
        <dbReference type="EMBL" id="KAH0904417.1"/>
    </source>
</evidence>
<dbReference type="PANTHER" id="PTHR12346">
    <property type="entry name" value="SIN3B-RELATED"/>
    <property type="match status" value="1"/>
</dbReference>
<evidence type="ECO:0000256" key="2">
    <source>
        <dbReference type="ARBA" id="ARBA00023242"/>
    </source>
</evidence>
<dbReference type="SUPFAM" id="SSF47762">
    <property type="entry name" value="PAH2 domain"/>
    <property type="match status" value="1"/>
</dbReference>
<dbReference type="EMBL" id="JAGKQM010000011">
    <property type="protein sequence ID" value="KAH0904417.1"/>
    <property type="molecule type" value="Genomic_DNA"/>
</dbReference>
<keyword evidence="4" id="KW-1185">Reference proteome</keyword>